<sequence length="378" mass="42934">MDSGRPRMRTDAEGDRLSILPDDLIHKILSFVDIKHAVQTSALSSRWRFIWTSMASLDFSTDNFSKLPKFSKFVTHVLTHHDNQIDVSSVKLKFRGKVTQVFVKRILNYAFSHNVQQLTFSCLLENSIEFPLSLFSSQSLKHLTLIGCTKGHSITPISTWDLPALTTLHLEHVTLYNDNADTGVDLLVKCTNLKSLTLNKCSIMGSDDLNICHEQLSNLTIRNGNWNSKVVNVVAPQLKYLTIIKCDGEHRISSRVLTFLVYKSHDSLPLFIHNLPYLENASLCLCHPHDTGAQEILHMLQQFKSVKFLTLSLEIMELLSSVQPIWHQPAPFSNLMSFRIHPELAWERGRPKLAMSTQVKNYLLDASPKANVTMVSRE</sequence>
<reference evidence="2" key="1">
    <citation type="journal article" date="2022" name="Int. J. Mol. Sci.">
        <title>Draft Genome of Tanacetum Coccineum: Genomic Comparison of Closely Related Tanacetum-Family Plants.</title>
        <authorList>
            <person name="Yamashiro T."/>
            <person name="Shiraishi A."/>
            <person name="Nakayama K."/>
            <person name="Satake H."/>
        </authorList>
    </citation>
    <scope>NUCLEOTIDE SEQUENCE</scope>
</reference>
<evidence type="ECO:0000313" key="3">
    <source>
        <dbReference type="Proteomes" id="UP001151760"/>
    </source>
</evidence>
<dbReference type="Pfam" id="PF00646">
    <property type="entry name" value="F-box"/>
    <property type="match status" value="1"/>
</dbReference>
<dbReference type="Gene3D" id="3.80.10.10">
    <property type="entry name" value="Ribonuclease Inhibitor"/>
    <property type="match status" value="1"/>
</dbReference>
<evidence type="ECO:0000259" key="1">
    <source>
        <dbReference type="PROSITE" id="PS50181"/>
    </source>
</evidence>
<dbReference type="InterPro" id="IPR001810">
    <property type="entry name" value="F-box_dom"/>
</dbReference>
<dbReference type="SMART" id="SM00256">
    <property type="entry name" value="FBOX"/>
    <property type="match status" value="1"/>
</dbReference>
<dbReference type="Proteomes" id="UP001151760">
    <property type="component" value="Unassembled WGS sequence"/>
</dbReference>
<evidence type="ECO:0000313" key="2">
    <source>
        <dbReference type="EMBL" id="GJT39530.1"/>
    </source>
</evidence>
<dbReference type="PANTHER" id="PTHR32212:SF260">
    <property type="entry name" value="LEUCINE-RICH REPEAT DOMAIN SUPERFAMILY, F-BOX-LIKE DOMAIN SUPERFAMILY"/>
    <property type="match status" value="1"/>
</dbReference>
<keyword evidence="3" id="KW-1185">Reference proteome</keyword>
<dbReference type="InterPro" id="IPR036047">
    <property type="entry name" value="F-box-like_dom_sf"/>
</dbReference>
<name>A0ABQ5DJZ1_9ASTR</name>
<dbReference type="CDD" id="cd22160">
    <property type="entry name" value="F-box_AtFBL13-like"/>
    <property type="match status" value="1"/>
</dbReference>
<dbReference type="PROSITE" id="PS50181">
    <property type="entry name" value="FBOX"/>
    <property type="match status" value="1"/>
</dbReference>
<feature type="non-terminal residue" evidence="2">
    <location>
        <position position="378"/>
    </location>
</feature>
<comment type="caution">
    <text evidence="2">The sequence shown here is derived from an EMBL/GenBank/DDBJ whole genome shotgun (WGS) entry which is preliminary data.</text>
</comment>
<accession>A0ABQ5DJZ1</accession>
<protein>
    <submittedName>
        <fullName evidence="2">F-box domain containing protein</fullName>
    </submittedName>
</protein>
<dbReference type="InterPro" id="IPR053781">
    <property type="entry name" value="F-box_AtFBL13-like"/>
</dbReference>
<reference evidence="2" key="2">
    <citation type="submission" date="2022-01" db="EMBL/GenBank/DDBJ databases">
        <authorList>
            <person name="Yamashiro T."/>
            <person name="Shiraishi A."/>
            <person name="Satake H."/>
            <person name="Nakayama K."/>
        </authorList>
    </citation>
    <scope>NUCLEOTIDE SEQUENCE</scope>
</reference>
<dbReference type="EMBL" id="BQNB010015394">
    <property type="protein sequence ID" value="GJT39530.1"/>
    <property type="molecule type" value="Genomic_DNA"/>
</dbReference>
<dbReference type="PANTHER" id="PTHR32212">
    <property type="entry name" value="CYCLIN-LIKE F-BOX"/>
    <property type="match status" value="1"/>
</dbReference>
<dbReference type="SUPFAM" id="SSF52047">
    <property type="entry name" value="RNI-like"/>
    <property type="match status" value="1"/>
</dbReference>
<gene>
    <name evidence="2" type="ORF">Tco_0939395</name>
</gene>
<organism evidence="2 3">
    <name type="scientific">Tanacetum coccineum</name>
    <dbReference type="NCBI Taxonomy" id="301880"/>
    <lineage>
        <taxon>Eukaryota</taxon>
        <taxon>Viridiplantae</taxon>
        <taxon>Streptophyta</taxon>
        <taxon>Embryophyta</taxon>
        <taxon>Tracheophyta</taxon>
        <taxon>Spermatophyta</taxon>
        <taxon>Magnoliopsida</taxon>
        <taxon>eudicotyledons</taxon>
        <taxon>Gunneridae</taxon>
        <taxon>Pentapetalae</taxon>
        <taxon>asterids</taxon>
        <taxon>campanulids</taxon>
        <taxon>Asterales</taxon>
        <taxon>Asteraceae</taxon>
        <taxon>Asteroideae</taxon>
        <taxon>Anthemideae</taxon>
        <taxon>Anthemidinae</taxon>
        <taxon>Tanacetum</taxon>
    </lineage>
</organism>
<proteinExistence type="predicted"/>
<dbReference type="Gene3D" id="1.20.1280.50">
    <property type="match status" value="1"/>
</dbReference>
<dbReference type="SUPFAM" id="SSF81383">
    <property type="entry name" value="F-box domain"/>
    <property type="match status" value="1"/>
</dbReference>
<dbReference type="InterPro" id="IPR032675">
    <property type="entry name" value="LRR_dom_sf"/>
</dbReference>
<feature type="domain" description="F-box" evidence="1">
    <location>
        <begin position="14"/>
        <end position="67"/>
    </location>
</feature>